<proteinExistence type="predicted"/>
<sequence>MVSWPSLGTRVTVRYRLPAGSVPPLTDAVGHLLAVDPVVAVRTKRGNVVECDPTDVVALRVLADPPVRKPRCGG</sequence>
<comment type="caution">
    <text evidence="2">The sequence shown here is derived from an EMBL/GenBank/DDBJ whole genome shotgun (WGS) entry which is preliminary data.</text>
</comment>
<reference evidence="2 3" key="1">
    <citation type="submission" date="2016-01" db="EMBL/GenBank/DDBJ databases">
        <title>The new phylogeny of the genus Mycobacterium.</title>
        <authorList>
            <person name="Tarcisio F."/>
            <person name="Conor M."/>
            <person name="Antonella G."/>
            <person name="Elisabetta G."/>
            <person name="Giulia F.S."/>
            <person name="Sara T."/>
            <person name="Anna F."/>
            <person name="Clotilde B."/>
            <person name="Roberto B."/>
            <person name="Veronica D.S."/>
            <person name="Fabio R."/>
            <person name="Monica P."/>
            <person name="Olivier J."/>
            <person name="Enrico T."/>
            <person name="Nicola S."/>
        </authorList>
    </citation>
    <scope>NUCLEOTIDE SEQUENCE [LARGE SCALE GENOMIC DNA]</scope>
    <source>
        <strain evidence="2 3">DSM 44166</strain>
    </source>
</reference>
<feature type="domain" description="Histone acetyltransferase Rv0428c-like SH3" evidence="1">
    <location>
        <begin position="5"/>
        <end position="60"/>
    </location>
</feature>
<dbReference type="Pfam" id="PF24551">
    <property type="entry name" value="SH3_Rv0428c"/>
    <property type="match status" value="1"/>
</dbReference>
<organism evidence="2 3">
    <name type="scientific">Mycobacterium szulgai</name>
    <dbReference type="NCBI Taxonomy" id="1787"/>
    <lineage>
        <taxon>Bacteria</taxon>
        <taxon>Bacillati</taxon>
        <taxon>Actinomycetota</taxon>
        <taxon>Actinomycetes</taxon>
        <taxon>Mycobacteriales</taxon>
        <taxon>Mycobacteriaceae</taxon>
        <taxon>Mycobacterium</taxon>
    </lineage>
</organism>
<protein>
    <recommendedName>
        <fullName evidence="1">Histone acetyltransferase Rv0428c-like SH3 domain-containing protein</fullName>
    </recommendedName>
</protein>
<dbReference type="InterPro" id="IPR056934">
    <property type="entry name" value="SH3_Rv0428c"/>
</dbReference>
<dbReference type="AlphaFoldDB" id="A0A1X2E3I7"/>
<evidence type="ECO:0000313" key="2">
    <source>
        <dbReference type="EMBL" id="ORW95005.1"/>
    </source>
</evidence>
<dbReference type="STRING" id="1787.A5725_07260"/>
<name>A0A1X2E3I7_MYCSZ</name>
<evidence type="ECO:0000313" key="3">
    <source>
        <dbReference type="Proteomes" id="UP000193317"/>
    </source>
</evidence>
<dbReference type="EMBL" id="LQPW01000138">
    <property type="protein sequence ID" value="ORW95005.1"/>
    <property type="molecule type" value="Genomic_DNA"/>
</dbReference>
<evidence type="ECO:0000259" key="1">
    <source>
        <dbReference type="Pfam" id="PF24551"/>
    </source>
</evidence>
<keyword evidence="3" id="KW-1185">Reference proteome</keyword>
<gene>
    <name evidence="2" type="ORF">AWC27_06725</name>
</gene>
<accession>A0A1X2E3I7</accession>
<dbReference type="Proteomes" id="UP000193317">
    <property type="component" value="Unassembled WGS sequence"/>
</dbReference>